<organism evidence="1 2">
    <name type="scientific">Commensalibacter papalotli</name>
    <name type="common">ex Botero et al. 2024</name>
    <dbReference type="NCBI Taxonomy" id="2972766"/>
    <lineage>
        <taxon>Bacteria</taxon>
        <taxon>Pseudomonadati</taxon>
        <taxon>Pseudomonadota</taxon>
        <taxon>Alphaproteobacteria</taxon>
        <taxon>Acetobacterales</taxon>
        <taxon>Acetobacteraceae</taxon>
    </lineage>
</organism>
<evidence type="ECO:0000313" key="1">
    <source>
        <dbReference type="EMBL" id="CAI3954102.1"/>
    </source>
</evidence>
<name>A0ABM9HTE0_9PROT</name>
<protein>
    <submittedName>
        <fullName evidence="1">Uncharacterized protein</fullName>
    </submittedName>
</protein>
<comment type="caution">
    <text evidence="1">The sequence shown here is derived from an EMBL/GenBank/DDBJ whole genome shotgun (WGS) entry which is preliminary data.</text>
</comment>
<accession>A0ABM9HTE0</accession>
<keyword evidence="2" id="KW-1185">Reference proteome</keyword>
<proteinExistence type="predicted"/>
<gene>
    <name evidence="1" type="ORF">R83534S58_LOCUS1894</name>
</gene>
<evidence type="ECO:0000313" key="2">
    <source>
        <dbReference type="Proteomes" id="UP001154272"/>
    </source>
</evidence>
<dbReference type="RefSeq" id="WP_282024515.1">
    <property type="nucleotide sequence ID" value="NZ_CAMXCH010000004.1"/>
</dbReference>
<dbReference type="EMBL" id="CAMXCH010000004">
    <property type="protein sequence ID" value="CAI3954102.1"/>
    <property type="molecule type" value="Genomic_DNA"/>
</dbReference>
<sequence length="97" mass="10445">MLSGLKGSVKNAGYIIYPNQSLTIEGFRKSSSDVASFRFSKPQDSYAAHSVAGDINNTGIIGVAIYPTTQNVVKDCRQQAFPQDNGYAPGLIVNNFL</sequence>
<dbReference type="Proteomes" id="UP001154272">
    <property type="component" value="Unassembled WGS sequence"/>
</dbReference>
<reference evidence="1" key="1">
    <citation type="submission" date="2022-10" db="EMBL/GenBank/DDBJ databases">
        <authorList>
            <person name="Botero Cardona J."/>
        </authorList>
    </citation>
    <scope>NUCLEOTIDE SEQUENCE</scope>
    <source>
        <strain evidence="1">R-83534</strain>
    </source>
</reference>